<dbReference type="HAMAP" id="MF_00427">
    <property type="entry name" value="NqrC"/>
    <property type="match status" value="1"/>
</dbReference>
<dbReference type="InterPro" id="IPR010204">
    <property type="entry name" value="NqrC"/>
</dbReference>
<dbReference type="GO" id="GO:0016655">
    <property type="term" value="F:oxidoreductase activity, acting on NAD(P)H, quinone or similar compound as acceptor"/>
    <property type="evidence" value="ECO:0007669"/>
    <property type="project" value="UniProtKB-UniRule"/>
</dbReference>
<keyword evidence="13 16" id="KW-0830">Ubiquinone</keyword>
<evidence type="ECO:0000256" key="16">
    <source>
        <dbReference type="HAMAP-Rule" id="MF_00427"/>
    </source>
</evidence>
<comment type="similarity">
    <text evidence="16 17">Belongs to the NqrC family.</text>
</comment>
<dbReference type="PANTHER" id="PTHR37838">
    <property type="entry name" value="NA(+)-TRANSLOCATING NADH-QUINONE REDUCTASE SUBUNIT C"/>
    <property type="match status" value="1"/>
</dbReference>
<comment type="subunit">
    <text evidence="16 17">Composed of six subunits; NqrA, NqrB, NqrC, NqrD, NqrE and NqrF.</text>
</comment>
<keyword evidence="20" id="KW-1185">Reference proteome</keyword>
<evidence type="ECO:0000313" key="20">
    <source>
        <dbReference type="Proteomes" id="UP000000442"/>
    </source>
</evidence>
<keyword evidence="6 16" id="KW-0288">FMN</keyword>
<evidence type="ECO:0000256" key="9">
    <source>
        <dbReference type="ARBA" id="ARBA00022989"/>
    </source>
</evidence>
<gene>
    <name evidence="16 19" type="primary">nqrC</name>
    <name evidence="19" type="ordered locus">HRM2_06940</name>
</gene>
<keyword evidence="19" id="KW-0560">Oxidoreductase</keyword>
<dbReference type="PANTHER" id="PTHR37838:SF1">
    <property type="entry name" value="NA(+)-TRANSLOCATING NADH-QUINONE REDUCTASE SUBUNIT C"/>
    <property type="match status" value="1"/>
</dbReference>
<dbReference type="eggNOG" id="COG2869">
    <property type="taxonomic scope" value="Bacteria"/>
</dbReference>
<keyword evidence="10 16" id="KW-0520">NAD</keyword>
<evidence type="ECO:0000313" key="19">
    <source>
        <dbReference type="EMBL" id="ACN13808.1"/>
    </source>
</evidence>
<dbReference type="EC" id="7.2.1.1" evidence="16 17"/>
<dbReference type="EMBL" id="CP001087">
    <property type="protein sequence ID" value="ACN13808.1"/>
    <property type="molecule type" value="Genomic_DNA"/>
</dbReference>
<dbReference type="SMART" id="SM00900">
    <property type="entry name" value="FMN_bind"/>
    <property type="match status" value="1"/>
</dbReference>
<evidence type="ECO:0000256" key="11">
    <source>
        <dbReference type="ARBA" id="ARBA00023053"/>
    </source>
</evidence>
<organism evidence="19 20">
    <name type="scientific">Desulforapulum autotrophicum (strain ATCC 43914 / DSM 3382 / VKM B-1955 / HRM2)</name>
    <name type="common">Desulfobacterium autotrophicum</name>
    <dbReference type="NCBI Taxonomy" id="177437"/>
    <lineage>
        <taxon>Bacteria</taxon>
        <taxon>Pseudomonadati</taxon>
        <taxon>Thermodesulfobacteriota</taxon>
        <taxon>Desulfobacteria</taxon>
        <taxon>Desulfobacterales</taxon>
        <taxon>Desulfobacteraceae</taxon>
        <taxon>Desulforapulum</taxon>
    </lineage>
</organism>
<dbReference type="InterPro" id="IPR007329">
    <property type="entry name" value="FMN-bd"/>
</dbReference>
<reference evidence="19 20" key="1">
    <citation type="journal article" date="2009" name="Environ. Microbiol.">
        <title>Genome sequence of Desulfobacterium autotrophicum HRM2, a marine sulfate reducer oxidizing organic carbon completely to carbon dioxide.</title>
        <authorList>
            <person name="Strittmatter A.W."/>
            <person name="Liesegang H."/>
            <person name="Rabus R."/>
            <person name="Decker I."/>
            <person name="Amann J."/>
            <person name="Andres S."/>
            <person name="Henne A."/>
            <person name="Fricke W.F."/>
            <person name="Martinez-Arias R."/>
            <person name="Bartels D."/>
            <person name="Goesmann A."/>
            <person name="Krause L."/>
            <person name="Puehler A."/>
            <person name="Klenk H.P."/>
            <person name="Richter M."/>
            <person name="Schuler M."/>
            <person name="Gloeckner F.O."/>
            <person name="Meyerdierks A."/>
            <person name="Gottschalk G."/>
            <person name="Amann R."/>
        </authorList>
    </citation>
    <scope>NUCLEOTIDE SEQUENCE [LARGE SCALE GENOMIC DNA]</scope>
    <source>
        <strain evidence="20">ATCC 43914 / DSM 3382 / HRM2</strain>
    </source>
</reference>
<evidence type="ECO:0000256" key="4">
    <source>
        <dbReference type="ARBA" id="ARBA00022553"/>
    </source>
</evidence>
<name>C0QJ18_DESAH</name>
<keyword evidence="15 16" id="KW-0739">Sodium transport</keyword>
<keyword evidence="9 16" id="KW-1133">Transmembrane helix</keyword>
<protein>
    <recommendedName>
        <fullName evidence="16 17">Na(+)-translocating NADH-quinone reductase subunit C</fullName>
        <shortName evidence="16 17">Na(+)-NQR subunit C</shortName>
        <shortName evidence="16 17">Na(+)-translocating NQR subunit C</shortName>
        <ecNumber evidence="16 17">7.2.1.1</ecNumber>
    </recommendedName>
    <alternativeName>
        <fullName evidence="16 17">NQR complex subunit C</fullName>
    </alternativeName>
    <alternativeName>
        <fullName evidence="16 17">NQR-1 subunit C</fullName>
    </alternativeName>
</protein>
<sequence>MSETRPDKNSRKNVIRFALLVSFVCSLLISGAASGLKGFQQENIALDKRVNLLKAANLVEPGKKPSKDEINRLYDAHIEEAIVDSQGKILEQVDPNALHLYLYKSDGRIQGYILPINSRGLWGKIQGYLAFKADGETVSGFSIFNHSETPGLGGEIESAWFQKNFKGKKIVNAQNKFVSVGIAKGKVANLPASEQENYVDGISGATLTGKYLSEGIKSTLVKYDAVSITFRQHDLIPKGAGTPEPAPVKK</sequence>
<evidence type="ECO:0000256" key="14">
    <source>
        <dbReference type="ARBA" id="ARBA00023136"/>
    </source>
</evidence>
<keyword evidence="4 16" id="KW-0597">Phosphoprotein</keyword>
<comment type="function">
    <text evidence="16">NQR complex catalyzes the reduction of ubiquinone-1 to ubiquinol by two successive reactions, coupled with the transport of Na(+) ions from the cytoplasm to the periplasm. NqrA to NqrE are probably involved in the second step, the conversion of ubisemiquinone to ubiquinol.</text>
</comment>
<evidence type="ECO:0000256" key="2">
    <source>
        <dbReference type="ARBA" id="ARBA00022475"/>
    </source>
</evidence>
<keyword evidence="11 16" id="KW-0915">Sodium</keyword>
<comment type="caution">
    <text evidence="16">Lacks conserved residue(s) required for the propagation of feature annotation.</text>
</comment>
<evidence type="ECO:0000256" key="7">
    <source>
        <dbReference type="ARBA" id="ARBA00022692"/>
    </source>
</evidence>
<keyword evidence="2 16" id="KW-1003">Cell membrane</keyword>
<evidence type="ECO:0000259" key="18">
    <source>
        <dbReference type="SMART" id="SM00900"/>
    </source>
</evidence>
<keyword evidence="14 16" id="KW-0472">Membrane</keyword>
<evidence type="ECO:0000256" key="6">
    <source>
        <dbReference type="ARBA" id="ARBA00022643"/>
    </source>
</evidence>
<dbReference type="STRING" id="177437.HRM2_06940"/>
<evidence type="ECO:0000256" key="13">
    <source>
        <dbReference type="ARBA" id="ARBA00023075"/>
    </source>
</evidence>
<comment type="subcellular location">
    <subcellularLocation>
        <location evidence="16">Cell inner membrane</location>
        <topology evidence="16">Single-pass membrane protein</topology>
    </subcellularLocation>
</comment>
<keyword evidence="7 16" id="KW-0812">Transmembrane</keyword>
<evidence type="ECO:0000256" key="3">
    <source>
        <dbReference type="ARBA" id="ARBA00022519"/>
    </source>
</evidence>
<feature type="modified residue" description="FMN phosphoryl threonine" evidence="16">
    <location>
        <position position="206"/>
    </location>
</feature>
<dbReference type="GO" id="GO:0005886">
    <property type="term" value="C:plasma membrane"/>
    <property type="evidence" value="ECO:0007669"/>
    <property type="project" value="UniProtKB-SubCell"/>
</dbReference>
<feature type="domain" description="FMN-binding" evidence="18">
    <location>
        <begin position="120"/>
        <end position="223"/>
    </location>
</feature>
<keyword evidence="3 16" id="KW-0997">Cell inner membrane</keyword>
<keyword evidence="8 16" id="KW-1278">Translocase</keyword>
<dbReference type="HOGENOM" id="CLU_077882_0_0_7"/>
<dbReference type="AlphaFoldDB" id="C0QJ18"/>
<evidence type="ECO:0000256" key="1">
    <source>
        <dbReference type="ARBA" id="ARBA00022448"/>
    </source>
</evidence>
<evidence type="ECO:0000256" key="12">
    <source>
        <dbReference type="ARBA" id="ARBA00023065"/>
    </source>
</evidence>
<proteinExistence type="inferred from homology"/>
<evidence type="ECO:0000256" key="8">
    <source>
        <dbReference type="ARBA" id="ARBA00022967"/>
    </source>
</evidence>
<dbReference type="GO" id="GO:0010181">
    <property type="term" value="F:FMN binding"/>
    <property type="evidence" value="ECO:0007669"/>
    <property type="project" value="UniProtKB-UniRule"/>
</dbReference>
<evidence type="ECO:0000256" key="17">
    <source>
        <dbReference type="PIRNR" id="PIRNR009437"/>
    </source>
</evidence>
<dbReference type="Pfam" id="PF04205">
    <property type="entry name" value="FMN_bind"/>
    <property type="match status" value="1"/>
</dbReference>
<comment type="cofactor">
    <cofactor evidence="16 17">
        <name>FMN</name>
        <dbReference type="ChEBI" id="CHEBI:58210"/>
    </cofactor>
</comment>
<dbReference type="PIRSF" id="PIRSF009437">
    <property type="entry name" value="NQR-1_subunit_C"/>
    <property type="match status" value="1"/>
</dbReference>
<keyword evidence="5 16" id="KW-0285">Flavoprotein</keyword>
<evidence type="ECO:0000256" key="5">
    <source>
        <dbReference type="ARBA" id="ARBA00022630"/>
    </source>
</evidence>
<dbReference type="OrthoDB" id="9786835at2"/>
<keyword evidence="12 16" id="KW-0406">Ion transport</keyword>
<evidence type="ECO:0000256" key="10">
    <source>
        <dbReference type="ARBA" id="ARBA00023027"/>
    </source>
</evidence>
<dbReference type="GO" id="GO:0006814">
    <property type="term" value="P:sodium ion transport"/>
    <property type="evidence" value="ECO:0007669"/>
    <property type="project" value="UniProtKB-UniRule"/>
</dbReference>
<evidence type="ECO:0000256" key="15">
    <source>
        <dbReference type="ARBA" id="ARBA00023201"/>
    </source>
</evidence>
<comment type="catalytic activity">
    <reaction evidence="16 17">
        <text>a ubiquinone + n Na(+)(in) + NADH + H(+) = a ubiquinol + n Na(+)(out) + NAD(+)</text>
        <dbReference type="Rhea" id="RHEA:47748"/>
        <dbReference type="Rhea" id="RHEA-COMP:9565"/>
        <dbReference type="Rhea" id="RHEA-COMP:9566"/>
        <dbReference type="ChEBI" id="CHEBI:15378"/>
        <dbReference type="ChEBI" id="CHEBI:16389"/>
        <dbReference type="ChEBI" id="CHEBI:17976"/>
        <dbReference type="ChEBI" id="CHEBI:29101"/>
        <dbReference type="ChEBI" id="CHEBI:57540"/>
        <dbReference type="ChEBI" id="CHEBI:57945"/>
        <dbReference type="EC" id="7.2.1.1"/>
    </reaction>
</comment>
<dbReference type="RefSeq" id="WP_012663056.1">
    <property type="nucleotide sequence ID" value="NC_012108.1"/>
</dbReference>
<keyword evidence="1 16" id="KW-0813">Transport</keyword>
<dbReference type="KEGG" id="dat:HRM2_06940"/>
<accession>C0QJ18</accession>
<dbReference type="Proteomes" id="UP000000442">
    <property type="component" value="Chromosome"/>
</dbReference>